<accession>A0AAV9GM76</accession>
<reference evidence="3" key="2">
    <citation type="submission" date="2023-05" db="EMBL/GenBank/DDBJ databases">
        <authorList>
            <consortium name="Lawrence Berkeley National Laboratory"/>
            <person name="Steindorff A."/>
            <person name="Hensen N."/>
            <person name="Bonometti L."/>
            <person name="Westerberg I."/>
            <person name="Brannstrom I.O."/>
            <person name="Guillou S."/>
            <person name="Cros-Aarteil S."/>
            <person name="Calhoun S."/>
            <person name="Haridas S."/>
            <person name="Kuo A."/>
            <person name="Mondo S."/>
            <person name="Pangilinan J."/>
            <person name="Riley R."/>
            <person name="Labutti K."/>
            <person name="Andreopoulos B."/>
            <person name="Lipzen A."/>
            <person name="Chen C."/>
            <person name="Yanf M."/>
            <person name="Daum C."/>
            <person name="Ng V."/>
            <person name="Clum A."/>
            <person name="Ohm R."/>
            <person name="Martin F."/>
            <person name="Silar P."/>
            <person name="Natvig D."/>
            <person name="Lalanne C."/>
            <person name="Gautier V."/>
            <person name="Ament-Velasquez S.L."/>
            <person name="Kruys A."/>
            <person name="Hutchinson M.I."/>
            <person name="Powell A.J."/>
            <person name="Barry K."/>
            <person name="Miller A.N."/>
            <person name="Grigoriev I.V."/>
            <person name="Debuchy R."/>
            <person name="Gladieux P."/>
            <person name="Thoren M.H."/>
            <person name="Johannesson H."/>
        </authorList>
    </citation>
    <scope>NUCLEOTIDE SEQUENCE</scope>
    <source>
        <strain evidence="3">PSN243</strain>
    </source>
</reference>
<evidence type="ECO:0000313" key="3">
    <source>
        <dbReference type="EMBL" id="KAK4448393.1"/>
    </source>
</evidence>
<organism evidence="3 4">
    <name type="scientific">Podospora aff. communis PSN243</name>
    <dbReference type="NCBI Taxonomy" id="3040156"/>
    <lineage>
        <taxon>Eukaryota</taxon>
        <taxon>Fungi</taxon>
        <taxon>Dikarya</taxon>
        <taxon>Ascomycota</taxon>
        <taxon>Pezizomycotina</taxon>
        <taxon>Sordariomycetes</taxon>
        <taxon>Sordariomycetidae</taxon>
        <taxon>Sordariales</taxon>
        <taxon>Podosporaceae</taxon>
        <taxon>Podospora</taxon>
    </lineage>
</organism>
<feature type="region of interest" description="Disordered" evidence="2">
    <location>
        <begin position="1"/>
        <end position="39"/>
    </location>
</feature>
<dbReference type="SUPFAM" id="SSF48403">
    <property type="entry name" value="Ankyrin repeat"/>
    <property type="match status" value="1"/>
</dbReference>
<evidence type="ECO:0008006" key="5">
    <source>
        <dbReference type="Google" id="ProtNLM"/>
    </source>
</evidence>
<name>A0AAV9GM76_9PEZI</name>
<dbReference type="Proteomes" id="UP001321760">
    <property type="component" value="Unassembled WGS sequence"/>
</dbReference>
<dbReference type="InterPro" id="IPR002110">
    <property type="entry name" value="Ankyrin_rpt"/>
</dbReference>
<feature type="compositionally biased region" description="Basic and acidic residues" evidence="2">
    <location>
        <begin position="13"/>
        <end position="24"/>
    </location>
</feature>
<dbReference type="EMBL" id="MU865943">
    <property type="protein sequence ID" value="KAK4448393.1"/>
    <property type="molecule type" value="Genomic_DNA"/>
</dbReference>
<evidence type="ECO:0000256" key="1">
    <source>
        <dbReference type="PROSITE-ProRule" id="PRU00023"/>
    </source>
</evidence>
<feature type="compositionally biased region" description="Basic residues" evidence="2">
    <location>
        <begin position="1"/>
        <end position="12"/>
    </location>
</feature>
<evidence type="ECO:0000313" key="4">
    <source>
        <dbReference type="Proteomes" id="UP001321760"/>
    </source>
</evidence>
<keyword evidence="4" id="KW-1185">Reference proteome</keyword>
<dbReference type="Pfam" id="PF12796">
    <property type="entry name" value="Ank_2"/>
    <property type="match status" value="1"/>
</dbReference>
<feature type="repeat" description="ANK" evidence="1">
    <location>
        <begin position="196"/>
        <end position="228"/>
    </location>
</feature>
<dbReference type="PROSITE" id="PS50088">
    <property type="entry name" value="ANK_REPEAT"/>
    <property type="match status" value="1"/>
</dbReference>
<evidence type="ECO:0000256" key="2">
    <source>
        <dbReference type="SAM" id="MobiDB-lite"/>
    </source>
</evidence>
<protein>
    <recommendedName>
        <fullName evidence="5">Ankyrin</fullName>
    </recommendedName>
</protein>
<dbReference type="Gene3D" id="1.25.40.20">
    <property type="entry name" value="Ankyrin repeat-containing domain"/>
    <property type="match status" value="1"/>
</dbReference>
<proteinExistence type="predicted"/>
<comment type="caution">
    <text evidence="3">The sequence shown here is derived from an EMBL/GenBank/DDBJ whole genome shotgun (WGS) entry which is preliminary data.</text>
</comment>
<dbReference type="InterPro" id="IPR036770">
    <property type="entry name" value="Ankyrin_rpt-contain_sf"/>
</dbReference>
<dbReference type="PROSITE" id="PS50297">
    <property type="entry name" value="ANK_REP_REGION"/>
    <property type="match status" value="1"/>
</dbReference>
<keyword evidence="1" id="KW-0040">ANK repeat</keyword>
<gene>
    <name evidence="3" type="ORF">QBC34DRAFT_381301</name>
</gene>
<sequence length="253" mass="28710">MSQHRQTRKRKCTYGDRVADEYQHDSQPVNGYQHYPQPQAVNVYQQSSQPVNGYQHYPQPQAVNVYQQSSQPVNGYQHSSQPRNGYQQSSQPQAVNGYQHISQPANGYQQSSQPLNGYQHAPQPMCSYTNVEIGHVHPSPVIGGQPPPDNSTEIHLKEWVKEARRLFKPATNREMDTEMMKEMLARSGVDKCINEWGWTELHFAAYEGRTDDVRSLLAQGASPYVENVNGHTPYDLALLMNDADSAYLLSEAY</sequence>
<feature type="region of interest" description="Disordered" evidence="2">
    <location>
        <begin position="69"/>
        <end position="94"/>
    </location>
</feature>
<dbReference type="AlphaFoldDB" id="A0AAV9GM76"/>
<reference evidence="3" key="1">
    <citation type="journal article" date="2023" name="Mol. Phylogenet. Evol.">
        <title>Genome-scale phylogeny and comparative genomics of the fungal order Sordariales.</title>
        <authorList>
            <person name="Hensen N."/>
            <person name="Bonometti L."/>
            <person name="Westerberg I."/>
            <person name="Brannstrom I.O."/>
            <person name="Guillou S."/>
            <person name="Cros-Aarteil S."/>
            <person name="Calhoun S."/>
            <person name="Haridas S."/>
            <person name="Kuo A."/>
            <person name="Mondo S."/>
            <person name="Pangilinan J."/>
            <person name="Riley R."/>
            <person name="LaButti K."/>
            <person name="Andreopoulos B."/>
            <person name="Lipzen A."/>
            <person name="Chen C."/>
            <person name="Yan M."/>
            <person name="Daum C."/>
            <person name="Ng V."/>
            <person name="Clum A."/>
            <person name="Steindorff A."/>
            <person name="Ohm R.A."/>
            <person name="Martin F."/>
            <person name="Silar P."/>
            <person name="Natvig D.O."/>
            <person name="Lalanne C."/>
            <person name="Gautier V."/>
            <person name="Ament-Velasquez S.L."/>
            <person name="Kruys A."/>
            <person name="Hutchinson M.I."/>
            <person name="Powell A.J."/>
            <person name="Barry K."/>
            <person name="Miller A.N."/>
            <person name="Grigoriev I.V."/>
            <person name="Debuchy R."/>
            <person name="Gladieux P."/>
            <person name="Hiltunen Thoren M."/>
            <person name="Johannesson H."/>
        </authorList>
    </citation>
    <scope>NUCLEOTIDE SEQUENCE</scope>
    <source>
        <strain evidence="3">PSN243</strain>
    </source>
</reference>